<evidence type="ECO:0000256" key="3">
    <source>
        <dbReference type="ARBA" id="ARBA00022448"/>
    </source>
</evidence>
<comment type="subcellular location">
    <subcellularLocation>
        <location evidence="1">Cell envelope</location>
    </subcellularLocation>
</comment>
<keyword evidence="3" id="KW-0813">Transport</keyword>
<accession>A0A9D1GRE9</accession>
<dbReference type="PANTHER" id="PTHR43649:SF31">
    <property type="entry name" value="SN-GLYCEROL-3-PHOSPHATE-BINDING PERIPLASMIC PROTEIN UGPB"/>
    <property type="match status" value="1"/>
</dbReference>
<evidence type="ECO:0000313" key="7">
    <source>
        <dbReference type="EMBL" id="HIT50302.1"/>
    </source>
</evidence>
<dbReference type="SUPFAM" id="SSF53850">
    <property type="entry name" value="Periplasmic binding protein-like II"/>
    <property type="match status" value="1"/>
</dbReference>
<organism evidence="7 8">
    <name type="scientific">Candidatus Pelethenecus faecipullorum</name>
    <dbReference type="NCBI Taxonomy" id="2840900"/>
    <lineage>
        <taxon>Bacteria</taxon>
        <taxon>Bacillati</taxon>
        <taxon>Mycoplasmatota</taxon>
        <taxon>Mollicutes</taxon>
        <taxon>Candidatus Pelethenecus</taxon>
    </lineage>
</organism>
<dbReference type="PROSITE" id="PS51257">
    <property type="entry name" value="PROKAR_LIPOPROTEIN"/>
    <property type="match status" value="1"/>
</dbReference>
<dbReference type="AlphaFoldDB" id="A0A9D1GRE9"/>
<evidence type="ECO:0000313" key="8">
    <source>
        <dbReference type="Proteomes" id="UP000886758"/>
    </source>
</evidence>
<dbReference type="GO" id="GO:0055085">
    <property type="term" value="P:transmembrane transport"/>
    <property type="evidence" value="ECO:0007669"/>
    <property type="project" value="InterPro"/>
</dbReference>
<dbReference type="PANTHER" id="PTHR43649">
    <property type="entry name" value="ARABINOSE-BINDING PROTEIN-RELATED"/>
    <property type="match status" value="1"/>
</dbReference>
<evidence type="ECO:0000256" key="5">
    <source>
        <dbReference type="ARBA" id="ARBA00022764"/>
    </source>
</evidence>
<feature type="signal peptide" evidence="6">
    <location>
        <begin position="1"/>
        <end position="19"/>
    </location>
</feature>
<dbReference type="GO" id="GO:0030313">
    <property type="term" value="C:cell envelope"/>
    <property type="evidence" value="ECO:0007669"/>
    <property type="project" value="UniProtKB-SubCell"/>
</dbReference>
<comment type="caution">
    <text evidence="7">The sequence shown here is derived from an EMBL/GenBank/DDBJ whole genome shotgun (WGS) entry which is preliminary data.</text>
</comment>
<evidence type="ECO:0000256" key="6">
    <source>
        <dbReference type="SAM" id="SignalP"/>
    </source>
</evidence>
<dbReference type="PROSITE" id="PS01037">
    <property type="entry name" value="SBP_BACTERIAL_1"/>
    <property type="match status" value="1"/>
</dbReference>
<dbReference type="Pfam" id="PF13416">
    <property type="entry name" value="SBP_bac_8"/>
    <property type="match status" value="1"/>
</dbReference>
<proteinExistence type="inferred from homology"/>
<dbReference type="Proteomes" id="UP000886758">
    <property type="component" value="Unassembled WGS sequence"/>
</dbReference>
<comment type="similarity">
    <text evidence="2">Belongs to the bacterial solute-binding protein 1 family.</text>
</comment>
<reference evidence="7" key="2">
    <citation type="journal article" date="2021" name="PeerJ">
        <title>Extensive microbial diversity within the chicken gut microbiome revealed by metagenomics and culture.</title>
        <authorList>
            <person name="Gilroy R."/>
            <person name="Ravi A."/>
            <person name="Getino M."/>
            <person name="Pursley I."/>
            <person name="Horton D.L."/>
            <person name="Alikhan N.F."/>
            <person name="Baker D."/>
            <person name="Gharbi K."/>
            <person name="Hall N."/>
            <person name="Watson M."/>
            <person name="Adriaenssens E.M."/>
            <person name="Foster-Nyarko E."/>
            <person name="Jarju S."/>
            <person name="Secka A."/>
            <person name="Antonio M."/>
            <person name="Oren A."/>
            <person name="Chaudhuri R.R."/>
            <person name="La Ragione R."/>
            <person name="Hildebrand F."/>
            <person name="Pallen M.J."/>
        </authorList>
    </citation>
    <scope>NUCLEOTIDE SEQUENCE</scope>
    <source>
        <strain evidence="7">ChiW17-6978</strain>
    </source>
</reference>
<name>A0A9D1GRE9_9MOLU</name>
<dbReference type="InterPro" id="IPR006061">
    <property type="entry name" value="SBP_1_CS"/>
</dbReference>
<evidence type="ECO:0000256" key="1">
    <source>
        <dbReference type="ARBA" id="ARBA00004196"/>
    </source>
</evidence>
<protein>
    <submittedName>
        <fullName evidence="7">Extracellular solute-binding protein</fullName>
    </submittedName>
</protein>
<dbReference type="InterPro" id="IPR050490">
    <property type="entry name" value="Bact_solute-bd_prot1"/>
</dbReference>
<dbReference type="Gene3D" id="3.40.190.10">
    <property type="entry name" value="Periplasmic binding protein-like II"/>
    <property type="match status" value="1"/>
</dbReference>
<gene>
    <name evidence="7" type="ORF">IAD46_04675</name>
</gene>
<keyword evidence="4 6" id="KW-0732">Signal</keyword>
<sequence length="442" mass="48826">MKKKLFGALIAAVAGLSLSSCTSKDYSHIIVFWHTMGDSLQQVLQPAVDQFEEDNPGWEIEHLQVGGYDDVRNQTIAYIAAGNNPSLVYCYPDHIATYNQAGVVVDLNKYINDPEVGFTQAQKDDFIEGFYNEGASFGDDKMYSLPFSKSTEVLYYNKTFFDDEGLEVPTTWEEMEEVCRIIKLRYKDSIPLGIDSEANFFITTAEQKGAAYTSATGEHYLFDNAQNRETVAMLEEWFDKGYCTTQTILGTYTSSLFVSTSGQKSYMSIGSTGGANHQKPSGKAFEVGIAPIPTFVKSVSPATESLKCISQGPSLAMLNQPGNEEKMKMTWLFMKDYLLTTEFQAKFSMASGYNPVLESVYDNAVYKTFLAGADESFATVESQNVTALSASVSRTLVDNYFVSPAFMGSSTARDEVGNLIVNVLRGTDIDRAFKDAINNCKA</sequence>
<evidence type="ECO:0000256" key="2">
    <source>
        <dbReference type="ARBA" id="ARBA00008520"/>
    </source>
</evidence>
<dbReference type="EMBL" id="DVLF01000147">
    <property type="protein sequence ID" value="HIT50302.1"/>
    <property type="molecule type" value="Genomic_DNA"/>
</dbReference>
<reference evidence="7" key="1">
    <citation type="submission" date="2020-10" db="EMBL/GenBank/DDBJ databases">
        <authorList>
            <person name="Gilroy R."/>
        </authorList>
    </citation>
    <scope>NUCLEOTIDE SEQUENCE</scope>
    <source>
        <strain evidence="7">ChiW17-6978</strain>
    </source>
</reference>
<evidence type="ECO:0000256" key="4">
    <source>
        <dbReference type="ARBA" id="ARBA00022729"/>
    </source>
</evidence>
<feature type="chain" id="PRO_5038997723" evidence="6">
    <location>
        <begin position="20"/>
        <end position="442"/>
    </location>
</feature>
<dbReference type="InterPro" id="IPR006059">
    <property type="entry name" value="SBP"/>
</dbReference>
<keyword evidence="5" id="KW-0574">Periplasm</keyword>